<comment type="caution">
    <text evidence="4">The sequence shown here is derived from an EMBL/GenBank/DDBJ whole genome shotgun (WGS) entry which is preliminary data.</text>
</comment>
<evidence type="ECO:0000313" key="5">
    <source>
        <dbReference type="Proteomes" id="UP000246050"/>
    </source>
</evidence>
<keyword evidence="2" id="KW-0472">Membrane</keyword>
<gene>
    <name evidence="4" type="ORF">DKT69_07400</name>
</gene>
<feature type="transmembrane region" description="Helical" evidence="2">
    <location>
        <begin position="355"/>
        <end position="376"/>
    </location>
</feature>
<feature type="signal peptide" evidence="3">
    <location>
        <begin position="1"/>
        <end position="34"/>
    </location>
</feature>
<feature type="chain" id="PRO_5016320165" evidence="3">
    <location>
        <begin position="35"/>
        <end position="385"/>
    </location>
</feature>
<dbReference type="OrthoDB" id="3297463at2"/>
<dbReference type="AlphaFoldDB" id="A0A317DNA0"/>
<keyword evidence="2" id="KW-0812">Transmembrane</keyword>
<evidence type="ECO:0000256" key="1">
    <source>
        <dbReference type="SAM" id="MobiDB-lite"/>
    </source>
</evidence>
<proteinExistence type="predicted"/>
<evidence type="ECO:0000313" key="4">
    <source>
        <dbReference type="EMBL" id="PWR16108.1"/>
    </source>
</evidence>
<name>A0A317DNA0_9ACTN</name>
<keyword evidence="2" id="KW-1133">Transmembrane helix</keyword>
<accession>A0A317DNA0</accession>
<keyword evidence="3" id="KW-0732">Signal</keyword>
<reference evidence="4 5" key="1">
    <citation type="submission" date="2018-05" db="EMBL/GenBank/DDBJ databases">
        <title>Micromonosporas from Atacama Desert.</title>
        <authorList>
            <person name="Carro L."/>
            <person name="Golinska P."/>
            <person name="Klenk H.-P."/>
            <person name="Goodfellow M."/>
        </authorList>
    </citation>
    <scope>NUCLEOTIDE SEQUENCE [LARGE SCALE GENOMIC DNA]</scope>
    <source>
        <strain evidence="4 5">4G51</strain>
    </source>
</reference>
<organism evidence="4 5">
    <name type="scientific">Micromonospora sicca</name>
    <dbReference type="NCBI Taxonomy" id="2202420"/>
    <lineage>
        <taxon>Bacteria</taxon>
        <taxon>Bacillati</taxon>
        <taxon>Actinomycetota</taxon>
        <taxon>Actinomycetes</taxon>
        <taxon>Micromonosporales</taxon>
        <taxon>Micromonosporaceae</taxon>
        <taxon>Micromonospora</taxon>
    </lineage>
</organism>
<feature type="region of interest" description="Disordered" evidence="1">
    <location>
        <begin position="311"/>
        <end position="347"/>
    </location>
</feature>
<evidence type="ECO:0000256" key="2">
    <source>
        <dbReference type="SAM" id="Phobius"/>
    </source>
</evidence>
<sequence length="385" mass="39149">MNRLKSPYRHVMAVTASTLIGIAGALTLASPASAHHSVVKVTAECDTAAGEWITTWTVNSYAPEGVHNYRFTKADAASVVNGTATPFTIAGIAVSESGVYPHPVSTPVVGKARLAGDATEASLTVKAQWDNEWNEKDDSSASIKFSESCDKVATPPPAAANPKATVTADCDGDVAVTLENGAEATKDAAFTVTGTDGFNKTATVAAGKDTTITVPARNAAKITVTEAGQKAPIFDAKPAEAKDCVAPGEPTGSIKMTCDALIFQVENPKDGKTVTVTLTPNKGDAQTLVVKPGETKTATFKAVEGLTVTPRADGLDDSSPIEWEKPAKCTGPSPSAPPAGGGAGGPALPKTGAPAGLIAGGAAALLAAGAVLFVVARRRRVRFTA</sequence>
<protein>
    <submittedName>
        <fullName evidence="4">Cell wall anchor protein</fullName>
    </submittedName>
</protein>
<dbReference type="Proteomes" id="UP000246050">
    <property type="component" value="Unassembled WGS sequence"/>
</dbReference>
<dbReference type="NCBIfam" id="TIGR01167">
    <property type="entry name" value="LPXTG_anchor"/>
    <property type="match status" value="1"/>
</dbReference>
<evidence type="ECO:0000256" key="3">
    <source>
        <dbReference type="SAM" id="SignalP"/>
    </source>
</evidence>
<dbReference type="EMBL" id="QGKS01000151">
    <property type="protein sequence ID" value="PWR16108.1"/>
    <property type="molecule type" value="Genomic_DNA"/>
</dbReference>